<accession>A0AAV7BVR2</accession>
<feature type="region of interest" description="Disordered" evidence="19">
    <location>
        <begin position="108"/>
        <end position="142"/>
    </location>
</feature>
<comment type="caution">
    <text evidence="21">The sequence shown here is derived from an EMBL/GenBank/DDBJ whole genome shotgun (WGS) entry which is preliminary data.</text>
</comment>
<dbReference type="GO" id="GO:0033634">
    <property type="term" value="P:positive regulation of cell-cell adhesion mediated by integrin"/>
    <property type="evidence" value="ECO:0007669"/>
    <property type="project" value="TreeGrafter"/>
</dbReference>
<evidence type="ECO:0000256" key="2">
    <source>
        <dbReference type="ARBA" id="ARBA00004221"/>
    </source>
</evidence>
<feature type="compositionally biased region" description="Polar residues" evidence="19">
    <location>
        <begin position="1"/>
        <end position="43"/>
    </location>
</feature>
<evidence type="ECO:0000256" key="14">
    <source>
        <dbReference type="ARBA" id="ARBA00022989"/>
    </source>
</evidence>
<evidence type="ECO:0000256" key="7">
    <source>
        <dbReference type="ARBA" id="ARBA00004510"/>
    </source>
</evidence>
<feature type="compositionally biased region" description="Polar residues" evidence="19">
    <location>
        <begin position="50"/>
        <end position="86"/>
    </location>
</feature>
<comment type="similarity">
    <text evidence="8">Belongs to the podocalyxin family.</text>
</comment>
<dbReference type="InterPro" id="IPR013836">
    <property type="entry name" value="CD34/Podocalyxin"/>
</dbReference>
<dbReference type="GO" id="GO:0022408">
    <property type="term" value="P:negative regulation of cell-cell adhesion"/>
    <property type="evidence" value="ECO:0007669"/>
    <property type="project" value="TreeGrafter"/>
</dbReference>
<evidence type="ECO:0000256" key="9">
    <source>
        <dbReference type="ARBA" id="ARBA00017371"/>
    </source>
</evidence>
<dbReference type="PANTHER" id="PTHR12067:SF5">
    <property type="entry name" value="PODOCALYXIN"/>
    <property type="match status" value="1"/>
</dbReference>
<dbReference type="PANTHER" id="PTHR12067">
    <property type="entry name" value="PODOCALYXIN"/>
    <property type="match status" value="1"/>
</dbReference>
<feature type="region of interest" description="Disordered" evidence="19">
    <location>
        <begin position="1"/>
        <end position="86"/>
    </location>
</feature>
<evidence type="ECO:0000256" key="1">
    <source>
        <dbReference type="ARBA" id="ARBA00004105"/>
    </source>
</evidence>
<evidence type="ECO:0000256" key="6">
    <source>
        <dbReference type="ARBA" id="ARBA00004486"/>
    </source>
</evidence>
<dbReference type="GO" id="GO:0001726">
    <property type="term" value="C:ruffle"/>
    <property type="evidence" value="ECO:0007669"/>
    <property type="project" value="UniProtKB-SubCell"/>
</dbReference>
<feature type="compositionally biased region" description="Polar residues" evidence="19">
    <location>
        <begin position="123"/>
        <end position="134"/>
    </location>
</feature>
<keyword evidence="17" id="KW-0966">Cell projection</keyword>
<proteinExistence type="inferred from homology"/>
<evidence type="ECO:0000256" key="5">
    <source>
        <dbReference type="ARBA" id="ARBA00004479"/>
    </source>
</evidence>
<name>A0AAV7BVR2_ENGPU</name>
<keyword evidence="22" id="KW-1185">Reference proteome</keyword>
<evidence type="ECO:0000256" key="8">
    <source>
        <dbReference type="ARBA" id="ARBA00007029"/>
    </source>
</evidence>
<keyword evidence="12" id="KW-0732">Signal</keyword>
<evidence type="ECO:0000256" key="20">
    <source>
        <dbReference type="SAM" id="Phobius"/>
    </source>
</evidence>
<dbReference type="Pfam" id="PF06365">
    <property type="entry name" value="CD34_antigen"/>
    <property type="match status" value="1"/>
</dbReference>
<evidence type="ECO:0000256" key="10">
    <source>
        <dbReference type="ARBA" id="ARBA00022475"/>
    </source>
</evidence>
<comment type="subcellular location">
    <subcellularLocation>
        <location evidence="2">Apical cell membrane</location>
    </subcellularLocation>
    <subcellularLocation>
        <location evidence="6">Cell projection</location>
        <location evidence="6">Filopodium</location>
    </subcellularLocation>
    <subcellularLocation>
        <location evidence="7">Cell projection</location>
        <location evidence="7">Lamellipodium</location>
    </subcellularLocation>
    <subcellularLocation>
        <location evidence="1">Cell projection</location>
        <location evidence="1">Microvillus</location>
    </subcellularLocation>
    <subcellularLocation>
        <location evidence="4">Cell projection</location>
        <location evidence="4">Ruffle</location>
    </subcellularLocation>
    <subcellularLocation>
        <location evidence="3">Membrane raft</location>
    </subcellularLocation>
    <subcellularLocation>
        <location evidence="5">Membrane</location>
        <topology evidence="5">Single-pass type I membrane protein</topology>
    </subcellularLocation>
</comment>
<dbReference type="GO" id="GO:0007155">
    <property type="term" value="P:cell adhesion"/>
    <property type="evidence" value="ECO:0007669"/>
    <property type="project" value="UniProtKB-KW"/>
</dbReference>
<keyword evidence="13" id="KW-0130">Cell adhesion</keyword>
<feature type="transmembrane region" description="Helical" evidence="20">
    <location>
        <begin position="261"/>
        <end position="286"/>
    </location>
</feature>
<evidence type="ECO:0000256" key="13">
    <source>
        <dbReference type="ARBA" id="ARBA00022889"/>
    </source>
</evidence>
<evidence type="ECO:0000256" key="16">
    <source>
        <dbReference type="ARBA" id="ARBA00023180"/>
    </source>
</evidence>
<organism evidence="21 22">
    <name type="scientific">Engystomops pustulosus</name>
    <name type="common">Tungara frog</name>
    <name type="synonym">Physalaemus pustulosus</name>
    <dbReference type="NCBI Taxonomy" id="76066"/>
    <lineage>
        <taxon>Eukaryota</taxon>
        <taxon>Metazoa</taxon>
        <taxon>Chordata</taxon>
        <taxon>Craniata</taxon>
        <taxon>Vertebrata</taxon>
        <taxon>Euteleostomi</taxon>
        <taxon>Amphibia</taxon>
        <taxon>Batrachia</taxon>
        <taxon>Anura</taxon>
        <taxon>Neobatrachia</taxon>
        <taxon>Hyloidea</taxon>
        <taxon>Leptodactylidae</taxon>
        <taxon>Leiuperinae</taxon>
        <taxon>Engystomops</taxon>
    </lineage>
</organism>
<evidence type="ECO:0000313" key="21">
    <source>
        <dbReference type="EMBL" id="KAG8576805.1"/>
    </source>
</evidence>
<dbReference type="AlphaFoldDB" id="A0AAV7BVR2"/>
<dbReference type="EMBL" id="WNYA01000004">
    <property type="protein sequence ID" value="KAG8576805.1"/>
    <property type="molecule type" value="Genomic_DNA"/>
</dbReference>
<evidence type="ECO:0000256" key="4">
    <source>
        <dbReference type="ARBA" id="ARBA00004466"/>
    </source>
</evidence>
<evidence type="ECO:0000313" key="22">
    <source>
        <dbReference type="Proteomes" id="UP000824782"/>
    </source>
</evidence>
<evidence type="ECO:0000256" key="15">
    <source>
        <dbReference type="ARBA" id="ARBA00023136"/>
    </source>
</evidence>
<dbReference type="Proteomes" id="UP000824782">
    <property type="component" value="Unassembled WGS sequence"/>
</dbReference>
<dbReference type="GO" id="GO:0030027">
    <property type="term" value="C:lamellipodium"/>
    <property type="evidence" value="ECO:0007669"/>
    <property type="project" value="UniProtKB-SubCell"/>
</dbReference>
<protein>
    <recommendedName>
        <fullName evidence="9">Podocalyxin</fullName>
    </recommendedName>
    <alternativeName>
        <fullName evidence="18">Podocalyxin-like protein 1</fullName>
    </alternativeName>
</protein>
<dbReference type="InterPro" id="IPR017403">
    <property type="entry name" value="PODXL"/>
</dbReference>
<dbReference type="GO" id="GO:0016324">
    <property type="term" value="C:apical plasma membrane"/>
    <property type="evidence" value="ECO:0007669"/>
    <property type="project" value="UniProtKB-SubCell"/>
</dbReference>
<reference evidence="21" key="1">
    <citation type="thesis" date="2020" institute="ProQuest LLC" country="789 East Eisenhower Parkway, Ann Arbor, MI, USA">
        <title>Comparative Genomics and Chromosome Evolution.</title>
        <authorList>
            <person name="Mudd A.B."/>
        </authorList>
    </citation>
    <scope>NUCLEOTIDE SEQUENCE</scope>
    <source>
        <strain evidence="21">237g6f4</strain>
        <tissue evidence="21">Blood</tissue>
    </source>
</reference>
<keyword evidence="15 20" id="KW-0472">Membrane</keyword>
<dbReference type="GO" id="GO:0045121">
    <property type="term" value="C:membrane raft"/>
    <property type="evidence" value="ECO:0007669"/>
    <property type="project" value="UniProtKB-SubCell"/>
</dbReference>
<evidence type="ECO:0000256" key="12">
    <source>
        <dbReference type="ARBA" id="ARBA00022729"/>
    </source>
</evidence>
<dbReference type="GO" id="GO:0032534">
    <property type="term" value="P:regulation of microvillus assembly"/>
    <property type="evidence" value="ECO:0007669"/>
    <property type="project" value="TreeGrafter"/>
</dbReference>
<dbReference type="GO" id="GO:0016477">
    <property type="term" value="P:cell migration"/>
    <property type="evidence" value="ECO:0007669"/>
    <property type="project" value="InterPro"/>
</dbReference>
<keyword evidence="16" id="KW-0325">Glycoprotein</keyword>
<evidence type="ECO:0000256" key="19">
    <source>
        <dbReference type="SAM" id="MobiDB-lite"/>
    </source>
</evidence>
<keyword evidence="14 20" id="KW-1133">Transmembrane helix</keyword>
<keyword evidence="11 20" id="KW-0812">Transmembrane</keyword>
<evidence type="ECO:0000256" key="11">
    <source>
        <dbReference type="ARBA" id="ARBA00022692"/>
    </source>
</evidence>
<evidence type="ECO:0000256" key="18">
    <source>
        <dbReference type="ARBA" id="ARBA00031141"/>
    </source>
</evidence>
<evidence type="ECO:0000256" key="17">
    <source>
        <dbReference type="ARBA" id="ARBA00023273"/>
    </source>
</evidence>
<feature type="region of interest" description="Disordered" evidence="19">
    <location>
        <begin position="320"/>
        <end position="340"/>
    </location>
</feature>
<evidence type="ECO:0000256" key="3">
    <source>
        <dbReference type="ARBA" id="ARBA00004285"/>
    </source>
</evidence>
<keyword evidence="10" id="KW-1003">Cell membrane</keyword>
<dbReference type="GO" id="GO:0031528">
    <property type="term" value="C:microvillus membrane"/>
    <property type="evidence" value="ECO:0007669"/>
    <property type="project" value="TreeGrafter"/>
</dbReference>
<sequence>MVTRTEPNLGTITSKTPNLTSPNNESPQTTNPPNAPPLTSSEGTVVVPLATSQPSTNKLETNPPINLVATSPSLSKTTEQNNGTEQTIKTEKNIGIGVTFDSITTASQRVSTASPPPIFKTPAGSSSDSTTEKTGPNILPPIPKKYNEEKIEVNCNANPNGSLVKINIKPSKICGMHDNKYEDVAKKILKQICTAIKPGYNPDKEKCHIELGTEDFEQLVIVDAYVKSSLSADELYESLKQKDSSSLFQYENAKNEEVDSLSIPLIGAIVSLAVALLIIAAIYGCWHQRQSRKREQRLTEELQTMENGYHDNPTLEVMETSPEMQEKKGGPNGEIGDSWIVPLDNLTREDFDEEEDTHL</sequence>
<dbReference type="GO" id="GO:0030175">
    <property type="term" value="C:filopodium"/>
    <property type="evidence" value="ECO:0007669"/>
    <property type="project" value="UniProtKB-SubCell"/>
</dbReference>
<gene>
    <name evidence="21" type="ORF">GDO81_009979</name>
</gene>